<comment type="caution">
    <text evidence="2">The sequence shown here is derived from an EMBL/GenBank/DDBJ whole genome shotgun (WGS) entry which is preliminary data.</text>
</comment>
<gene>
    <name evidence="2" type="ORF">Ssi02_15740</name>
</gene>
<protein>
    <recommendedName>
        <fullName evidence="1">DUF5753 domain-containing protein</fullName>
    </recommendedName>
</protein>
<proteinExistence type="predicted"/>
<dbReference type="AlphaFoldDB" id="A0A919RCX7"/>
<evidence type="ECO:0000313" key="2">
    <source>
        <dbReference type="EMBL" id="GII91343.1"/>
    </source>
</evidence>
<evidence type="ECO:0000313" key="3">
    <source>
        <dbReference type="Proteomes" id="UP000606172"/>
    </source>
</evidence>
<dbReference type="InterPro" id="IPR043917">
    <property type="entry name" value="DUF5753"/>
</dbReference>
<keyword evidence="3" id="KW-1185">Reference proteome</keyword>
<sequence>MVLRTWQPLVVYGLLQTEAYAKALMSGEPGVTDHQLNQNVSARLERQQVLRRTPPVVVWVVLDEGVLTRCVGDPNVMAGQLQHLIEVARQPHITLQVLPNASRVTTGLNGGFVIAEGQGAAMVGAWRESSGEGQLVDRAKGIRDLSYMYEVIRAEALAQRASLRVIEEMRGRWLADQS</sequence>
<reference evidence="2" key="1">
    <citation type="submission" date="2021-01" db="EMBL/GenBank/DDBJ databases">
        <title>Whole genome shotgun sequence of Sinosporangium siamense NBRC 109515.</title>
        <authorList>
            <person name="Komaki H."/>
            <person name="Tamura T."/>
        </authorList>
    </citation>
    <scope>NUCLEOTIDE SEQUENCE</scope>
    <source>
        <strain evidence="2">NBRC 109515</strain>
    </source>
</reference>
<dbReference type="Proteomes" id="UP000606172">
    <property type="component" value="Unassembled WGS sequence"/>
</dbReference>
<organism evidence="2 3">
    <name type="scientific">Sinosporangium siamense</name>
    <dbReference type="NCBI Taxonomy" id="1367973"/>
    <lineage>
        <taxon>Bacteria</taxon>
        <taxon>Bacillati</taxon>
        <taxon>Actinomycetota</taxon>
        <taxon>Actinomycetes</taxon>
        <taxon>Streptosporangiales</taxon>
        <taxon>Streptosporangiaceae</taxon>
        <taxon>Sinosporangium</taxon>
    </lineage>
</organism>
<feature type="domain" description="DUF5753" evidence="1">
    <location>
        <begin position="3"/>
        <end position="168"/>
    </location>
</feature>
<accession>A0A919RCX7</accession>
<dbReference type="Pfam" id="PF19054">
    <property type="entry name" value="DUF5753"/>
    <property type="match status" value="1"/>
</dbReference>
<dbReference type="EMBL" id="BOOW01000009">
    <property type="protein sequence ID" value="GII91343.1"/>
    <property type="molecule type" value="Genomic_DNA"/>
</dbReference>
<name>A0A919RCX7_9ACTN</name>
<evidence type="ECO:0000259" key="1">
    <source>
        <dbReference type="Pfam" id="PF19054"/>
    </source>
</evidence>